<evidence type="ECO:0000313" key="2">
    <source>
        <dbReference type="Proteomes" id="UP000007266"/>
    </source>
</evidence>
<dbReference type="InParanoid" id="A0A139WMV6"/>
<name>A0A139WMV6_TRICA</name>
<protein>
    <submittedName>
        <fullName evidence="1">Uncharacterized protein</fullName>
    </submittedName>
</protein>
<organism evidence="1 2">
    <name type="scientific">Tribolium castaneum</name>
    <name type="common">Red flour beetle</name>
    <dbReference type="NCBI Taxonomy" id="7070"/>
    <lineage>
        <taxon>Eukaryota</taxon>
        <taxon>Metazoa</taxon>
        <taxon>Ecdysozoa</taxon>
        <taxon>Arthropoda</taxon>
        <taxon>Hexapoda</taxon>
        <taxon>Insecta</taxon>
        <taxon>Pterygota</taxon>
        <taxon>Neoptera</taxon>
        <taxon>Endopterygota</taxon>
        <taxon>Coleoptera</taxon>
        <taxon>Polyphaga</taxon>
        <taxon>Cucujiformia</taxon>
        <taxon>Tenebrionidae</taxon>
        <taxon>Tenebrionidae incertae sedis</taxon>
        <taxon>Tribolium</taxon>
    </lineage>
</organism>
<reference evidence="1 2" key="2">
    <citation type="journal article" date="2010" name="Nucleic Acids Res.">
        <title>BeetleBase in 2010: revisions to provide comprehensive genomic information for Tribolium castaneum.</title>
        <authorList>
            <person name="Kim H.S."/>
            <person name="Murphy T."/>
            <person name="Xia J."/>
            <person name="Caragea D."/>
            <person name="Park Y."/>
            <person name="Beeman R.W."/>
            <person name="Lorenzen M.D."/>
            <person name="Butcher S."/>
            <person name="Manak J.R."/>
            <person name="Brown S.J."/>
        </authorList>
    </citation>
    <scope>GENOME REANNOTATION</scope>
    <source>
        <strain evidence="1 2">Georgia GA2</strain>
    </source>
</reference>
<evidence type="ECO:0000313" key="1">
    <source>
        <dbReference type="EMBL" id="KYB29187.1"/>
    </source>
</evidence>
<accession>A0A139WMV6</accession>
<proteinExistence type="predicted"/>
<reference evidence="1 2" key="1">
    <citation type="journal article" date="2008" name="Nature">
        <title>The genome of the model beetle and pest Tribolium castaneum.</title>
        <authorList>
            <consortium name="Tribolium Genome Sequencing Consortium"/>
            <person name="Richards S."/>
            <person name="Gibbs R.A."/>
            <person name="Weinstock G.M."/>
            <person name="Brown S.J."/>
            <person name="Denell R."/>
            <person name="Beeman R.W."/>
            <person name="Gibbs R."/>
            <person name="Beeman R.W."/>
            <person name="Brown S.J."/>
            <person name="Bucher G."/>
            <person name="Friedrich M."/>
            <person name="Grimmelikhuijzen C.J."/>
            <person name="Klingler M."/>
            <person name="Lorenzen M."/>
            <person name="Richards S."/>
            <person name="Roth S."/>
            <person name="Schroder R."/>
            <person name="Tautz D."/>
            <person name="Zdobnov E.M."/>
            <person name="Muzny D."/>
            <person name="Gibbs R.A."/>
            <person name="Weinstock G.M."/>
            <person name="Attaway T."/>
            <person name="Bell S."/>
            <person name="Buhay C.J."/>
            <person name="Chandrabose M.N."/>
            <person name="Chavez D."/>
            <person name="Clerk-Blankenburg K.P."/>
            <person name="Cree A."/>
            <person name="Dao M."/>
            <person name="Davis C."/>
            <person name="Chacko J."/>
            <person name="Dinh H."/>
            <person name="Dugan-Rocha S."/>
            <person name="Fowler G."/>
            <person name="Garner T.T."/>
            <person name="Garnes J."/>
            <person name="Gnirke A."/>
            <person name="Hawes A."/>
            <person name="Hernandez J."/>
            <person name="Hines S."/>
            <person name="Holder M."/>
            <person name="Hume J."/>
            <person name="Jhangiani S.N."/>
            <person name="Joshi V."/>
            <person name="Khan Z.M."/>
            <person name="Jackson L."/>
            <person name="Kovar C."/>
            <person name="Kowis A."/>
            <person name="Lee S."/>
            <person name="Lewis L.R."/>
            <person name="Margolis J."/>
            <person name="Morgan M."/>
            <person name="Nazareth L.V."/>
            <person name="Nguyen N."/>
            <person name="Okwuonu G."/>
            <person name="Parker D."/>
            <person name="Richards S."/>
            <person name="Ruiz S.J."/>
            <person name="Santibanez J."/>
            <person name="Savard J."/>
            <person name="Scherer S.E."/>
            <person name="Schneider B."/>
            <person name="Sodergren E."/>
            <person name="Tautz D."/>
            <person name="Vattahil S."/>
            <person name="Villasana D."/>
            <person name="White C.S."/>
            <person name="Wright R."/>
            <person name="Park Y."/>
            <person name="Beeman R.W."/>
            <person name="Lord J."/>
            <person name="Oppert B."/>
            <person name="Lorenzen M."/>
            <person name="Brown S."/>
            <person name="Wang L."/>
            <person name="Savard J."/>
            <person name="Tautz D."/>
            <person name="Richards S."/>
            <person name="Weinstock G."/>
            <person name="Gibbs R.A."/>
            <person name="Liu Y."/>
            <person name="Worley K."/>
            <person name="Weinstock G."/>
            <person name="Elsik C.G."/>
            <person name="Reese J.T."/>
            <person name="Elhaik E."/>
            <person name="Landan G."/>
            <person name="Graur D."/>
            <person name="Arensburger P."/>
            <person name="Atkinson P."/>
            <person name="Beeman R.W."/>
            <person name="Beidler J."/>
            <person name="Brown S.J."/>
            <person name="Demuth J.P."/>
            <person name="Drury D.W."/>
            <person name="Du Y.Z."/>
            <person name="Fujiwara H."/>
            <person name="Lorenzen M."/>
            <person name="Maselli V."/>
            <person name="Osanai M."/>
            <person name="Park Y."/>
            <person name="Robertson H.M."/>
            <person name="Tu Z."/>
            <person name="Wang J.J."/>
            <person name="Wang S."/>
            <person name="Richards S."/>
            <person name="Song H."/>
            <person name="Zhang L."/>
            <person name="Sodergren E."/>
            <person name="Werner D."/>
            <person name="Stanke M."/>
            <person name="Morgenstern B."/>
            <person name="Solovyev V."/>
            <person name="Kosarev P."/>
            <person name="Brown G."/>
            <person name="Chen H.C."/>
            <person name="Ermolaeva O."/>
            <person name="Hlavina W."/>
            <person name="Kapustin Y."/>
            <person name="Kiryutin B."/>
            <person name="Kitts P."/>
            <person name="Maglott D."/>
            <person name="Pruitt K."/>
            <person name="Sapojnikov V."/>
            <person name="Souvorov A."/>
            <person name="Mackey A.J."/>
            <person name="Waterhouse R.M."/>
            <person name="Wyder S."/>
            <person name="Zdobnov E.M."/>
            <person name="Zdobnov E.M."/>
            <person name="Wyder S."/>
            <person name="Kriventseva E.V."/>
            <person name="Kadowaki T."/>
            <person name="Bork P."/>
            <person name="Aranda M."/>
            <person name="Bao R."/>
            <person name="Beermann A."/>
            <person name="Berns N."/>
            <person name="Bolognesi R."/>
            <person name="Bonneton F."/>
            <person name="Bopp D."/>
            <person name="Brown S.J."/>
            <person name="Bucher G."/>
            <person name="Butts T."/>
            <person name="Chaumot A."/>
            <person name="Denell R.E."/>
            <person name="Ferrier D.E."/>
            <person name="Friedrich M."/>
            <person name="Gordon C.M."/>
            <person name="Jindra M."/>
            <person name="Klingler M."/>
            <person name="Lan Q."/>
            <person name="Lattorff H.M."/>
            <person name="Laudet V."/>
            <person name="von Levetsow C."/>
            <person name="Liu Z."/>
            <person name="Lutz R."/>
            <person name="Lynch J.A."/>
            <person name="da Fonseca R.N."/>
            <person name="Posnien N."/>
            <person name="Reuter R."/>
            <person name="Roth S."/>
            <person name="Savard J."/>
            <person name="Schinko J.B."/>
            <person name="Schmitt C."/>
            <person name="Schoppmeier M."/>
            <person name="Schroder R."/>
            <person name="Shippy T.D."/>
            <person name="Simonnet F."/>
            <person name="Marques-Souza H."/>
            <person name="Tautz D."/>
            <person name="Tomoyasu Y."/>
            <person name="Trauner J."/>
            <person name="Van der Zee M."/>
            <person name="Vervoort M."/>
            <person name="Wittkopp N."/>
            <person name="Wimmer E.A."/>
            <person name="Yang X."/>
            <person name="Jones A.K."/>
            <person name="Sattelle D.B."/>
            <person name="Ebert P.R."/>
            <person name="Nelson D."/>
            <person name="Scott J.G."/>
            <person name="Beeman R.W."/>
            <person name="Muthukrishnan S."/>
            <person name="Kramer K.J."/>
            <person name="Arakane Y."/>
            <person name="Beeman R.W."/>
            <person name="Zhu Q."/>
            <person name="Hogenkamp D."/>
            <person name="Dixit R."/>
            <person name="Oppert B."/>
            <person name="Jiang H."/>
            <person name="Zou Z."/>
            <person name="Marshall J."/>
            <person name="Elpidina E."/>
            <person name="Vinokurov K."/>
            <person name="Oppert C."/>
            <person name="Zou Z."/>
            <person name="Evans J."/>
            <person name="Lu Z."/>
            <person name="Zhao P."/>
            <person name="Sumathipala N."/>
            <person name="Altincicek B."/>
            <person name="Vilcinskas A."/>
            <person name="Williams M."/>
            <person name="Hultmark D."/>
            <person name="Hetru C."/>
            <person name="Jiang H."/>
            <person name="Grimmelikhuijzen C.J."/>
            <person name="Hauser F."/>
            <person name="Cazzamali G."/>
            <person name="Williamson M."/>
            <person name="Park Y."/>
            <person name="Li B."/>
            <person name="Tanaka Y."/>
            <person name="Predel R."/>
            <person name="Neupert S."/>
            <person name="Schachtner J."/>
            <person name="Verleyen P."/>
            <person name="Raible F."/>
            <person name="Bork P."/>
            <person name="Friedrich M."/>
            <person name="Walden K.K."/>
            <person name="Robertson H.M."/>
            <person name="Angeli S."/>
            <person name="Foret S."/>
            <person name="Bucher G."/>
            <person name="Schuetz S."/>
            <person name="Maleszka R."/>
            <person name="Wimmer E.A."/>
            <person name="Beeman R.W."/>
            <person name="Lorenzen M."/>
            <person name="Tomoyasu Y."/>
            <person name="Miller S.C."/>
            <person name="Grossmann D."/>
            <person name="Bucher G."/>
        </authorList>
    </citation>
    <scope>NUCLEOTIDE SEQUENCE [LARGE SCALE GENOMIC DNA]</scope>
    <source>
        <strain evidence="1 2">Georgia GA2</strain>
    </source>
</reference>
<dbReference type="Proteomes" id="UP000007266">
    <property type="component" value="Linkage group 2"/>
</dbReference>
<dbReference type="AlphaFoldDB" id="A0A139WMV6"/>
<gene>
    <name evidence="1" type="primary">AUGUSTUS-3.0.2_32123</name>
    <name evidence="1" type="ORF">TcasGA2_TC032123</name>
</gene>
<dbReference type="EMBL" id="KQ971312">
    <property type="protein sequence ID" value="KYB29187.1"/>
    <property type="molecule type" value="Genomic_DNA"/>
</dbReference>
<sequence length="56" mass="6452">MCAVSIDMYIDCSNYTLHGYDMYLWYGHGGPMATQADNYLLDGARQRKTRNNSQQI</sequence>
<keyword evidence="2" id="KW-1185">Reference proteome</keyword>